<evidence type="ECO:0000313" key="2">
    <source>
        <dbReference type="Proteomes" id="UP001170379"/>
    </source>
</evidence>
<comment type="caution">
    <text evidence="1">The sequence shown here is derived from an EMBL/GenBank/DDBJ whole genome shotgun (WGS) entry which is preliminary data.</text>
</comment>
<sequence>MVVVQAIRTPSGRASTDSASIPEAYSDPQRRPVRWKGCEVVLAGESGEFGRVCSAPELQTYVQCIKRRAGPQGGPSCSVFGLNFDAADAGGCEF</sequence>
<evidence type="ECO:0000313" key="1">
    <source>
        <dbReference type="EMBL" id="MDJ1369802.1"/>
    </source>
</evidence>
<gene>
    <name evidence="1" type="ORF">C7K25_00175</name>
</gene>
<name>A0ABT7C3G0_9MICO</name>
<dbReference type="EMBL" id="PXVD01000001">
    <property type="protein sequence ID" value="MDJ1369802.1"/>
    <property type="molecule type" value="Genomic_DNA"/>
</dbReference>
<protein>
    <submittedName>
        <fullName evidence="1">Uncharacterized protein</fullName>
    </submittedName>
</protein>
<proteinExistence type="predicted"/>
<accession>A0ABT7C3G0</accession>
<reference evidence="1" key="2">
    <citation type="journal article" date="2022" name="Sci. Rep.">
        <title>In silico prediction of the enzymes involved in the degradation of the herbicide molinate by Gulosibacter molinativorax ON4T.</title>
        <authorList>
            <person name="Lopes A.R."/>
            <person name="Bunin E."/>
            <person name="Viana A.T."/>
            <person name="Froufe H."/>
            <person name="Munoz-Merida A."/>
            <person name="Pinho D."/>
            <person name="Figueiredo J."/>
            <person name="Barroso C."/>
            <person name="Vaz-Moreira I."/>
            <person name="Bellanger X."/>
            <person name="Egas C."/>
            <person name="Nunes O.C."/>
        </authorList>
    </citation>
    <scope>NUCLEOTIDE SEQUENCE</scope>
    <source>
        <strain evidence="1">ON4</strain>
    </source>
</reference>
<reference evidence="1" key="1">
    <citation type="submission" date="2018-03" db="EMBL/GenBank/DDBJ databases">
        <authorList>
            <person name="Nunes O.C."/>
            <person name="Lopes A.R."/>
            <person name="Froufe H."/>
            <person name="Munoz-Merida A."/>
            <person name="Barroso C."/>
            <person name="Egas C."/>
        </authorList>
    </citation>
    <scope>NUCLEOTIDE SEQUENCE</scope>
    <source>
        <strain evidence="1">ON4</strain>
    </source>
</reference>
<dbReference type="Proteomes" id="UP001170379">
    <property type="component" value="Unassembled WGS sequence"/>
</dbReference>
<keyword evidence="2" id="KW-1185">Reference proteome</keyword>
<organism evidence="1 2">
    <name type="scientific">Gulosibacter molinativorax</name>
    <dbReference type="NCBI Taxonomy" id="256821"/>
    <lineage>
        <taxon>Bacteria</taxon>
        <taxon>Bacillati</taxon>
        <taxon>Actinomycetota</taxon>
        <taxon>Actinomycetes</taxon>
        <taxon>Micrococcales</taxon>
        <taxon>Microbacteriaceae</taxon>
        <taxon>Gulosibacter</taxon>
    </lineage>
</organism>